<reference evidence="2" key="1">
    <citation type="journal article" date="2020" name="mSystems">
        <title>Genome- and Community-Level Interaction Insights into Carbon Utilization and Element Cycling Functions of Hydrothermarchaeota in Hydrothermal Sediment.</title>
        <authorList>
            <person name="Zhou Z."/>
            <person name="Liu Y."/>
            <person name="Xu W."/>
            <person name="Pan J."/>
            <person name="Luo Z.H."/>
            <person name="Li M."/>
        </authorList>
    </citation>
    <scope>NUCLEOTIDE SEQUENCE [LARGE SCALE GENOMIC DNA]</scope>
    <source>
        <strain evidence="2">HyVt-443</strain>
    </source>
</reference>
<name>A0A831RMU8_9GAMM</name>
<dbReference type="Proteomes" id="UP000886251">
    <property type="component" value="Unassembled WGS sequence"/>
</dbReference>
<gene>
    <name evidence="2" type="ORF">ENI96_05330</name>
</gene>
<dbReference type="EMBL" id="DRKP01000060">
    <property type="protein sequence ID" value="HEB95835.1"/>
    <property type="molecule type" value="Genomic_DNA"/>
</dbReference>
<proteinExistence type="predicted"/>
<dbReference type="AlphaFoldDB" id="A0A831RMU8"/>
<protein>
    <submittedName>
        <fullName evidence="2">Nodulation protein E</fullName>
    </submittedName>
</protein>
<sequence length="65" mass="7480">MTAASSDRPLQGSELEGPSRDFASYCEAEFERRRNADEPFDEAAYREAMEMTLRRLRALEEEGYA</sequence>
<evidence type="ECO:0000256" key="1">
    <source>
        <dbReference type="SAM" id="MobiDB-lite"/>
    </source>
</evidence>
<accession>A0A831RMU8</accession>
<comment type="caution">
    <text evidence="2">The sequence shown here is derived from an EMBL/GenBank/DDBJ whole genome shotgun (WGS) entry which is preliminary data.</text>
</comment>
<evidence type="ECO:0000313" key="2">
    <source>
        <dbReference type="EMBL" id="HEB95835.1"/>
    </source>
</evidence>
<feature type="region of interest" description="Disordered" evidence="1">
    <location>
        <begin position="1"/>
        <end position="22"/>
    </location>
</feature>
<organism evidence="2">
    <name type="scientific">Sedimenticola thiotaurini</name>
    <dbReference type="NCBI Taxonomy" id="1543721"/>
    <lineage>
        <taxon>Bacteria</taxon>
        <taxon>Pseudomonadati</taxon>
        <taxon>Pseudomonadota</taxon>
        <taxon>Gammaproteobacteria</taxon>
        <taxon>Chromatiales</taxon>
        <taxon>Sedimenticolaceae</taxon>
        <taxon>Sedimenticola</taxon>
    </lineage>
</organism>